<evidence type="ECO:0000256" key="1">
    <source>
        <dbReference type="SAM" id="Phobius"/>
    </source>
</evidence>
<dbReference type="EMBL" id="CP000612">
    <property type="protein sequence ID" value="ABO51478.1"/>
    <property type="molecule type" value="Genomic_DNA"/>
</dbReference>
<keyword evidence="3" id="KW-1185">Reference proteome</keyword>
<dbReference type="Proteomes" id="UP000001556">
    <property type="component" value="Chromosome"/>
</dbReference>
<keyword evidence="1" id="KW-1133">Transmembrane helix</keyword>
<evidence type="ECO:0000313" key="3">
    <source>
        <dbReference type="Proteomes" id="UP000001556"/>
    </source>
</evidence>
<dbReference type="RefSeq" id="WP_011879269.1">
    <property type="nucleotide sequence ID" value="NC_009253.1"/>
</dbReference>
<proteinExistence type="predicted"/>
<sequence length="91" mass="10636">MTNTNPGNGDSQVPIHRPIEFLINQKISDATVEVTDLNEKNNVTGTVEIKENKVLFHLFTAFYPIIVIKWFYVQNQKRVRALRNMKYIFPQ</sequence>
<feature type="transmembrane region" description="Helical" evidence="1">
    <location>
        <begin position="54"/>
        <end position="73"/>
    </location>
</feature>
<dbReference type="KEGG" id="drm:Dred_2975"/>
<gene>
    <name evidence="2" type="ordered locus">Dred_2975</name>
</gene>
<organism evidence="2 3">
    <name type="scientific">Desulforamulus reducens (strain ATCC BAA-1160 / DSM 100696 / MI-1)</name>
    <name type="common">Desulfotomaculum reducens</name>
    <dbReference type="NCBI Taxonomy" id="349161"/>
    <lineage>
        <taxon>Bacteria</taxon>
        <taxon>Bacillati</taxon>
        <taxon>Bacillota</taxon>
        <taxon>Clostridia</taxon>
        <taxon>Eubacteriales</taxon>
        <taxon>Peptococcaceae</taxon>
        <taxon>Desulforamulus</taxon>
    </lineage>
</organism>
<accession>A4J8S5</accession>
<keyword evidence="1" id="KW-0812">Transmembrane</keyword>
<evidence type="ECO:0000313" key="2">
    <source>
        <dbReference type="EMBL" id="ABO51478.1"/>
    </source>
</evidence>
<name>A4J8S5_DESRM</name>
<keyword evidence="1" id="KW-0472">Membrane</keyword>
<reference evidence="2 3" key="1">
    <citation type="submission" date="2007-03" db="EMBL/GenBank/DDBJ databases">
        <title>Complete sequence of Desulfotomaculum reducens MI-1.</title>
        <authorList>
            <consortium name="US DOE Joint Genome Institute"/>
            <person name="Copeland A."/>
            <person name="Lucas S."/>
            <person name="Lapidus A."/>
            <person name="Barry K."/>
            <person name="Detter J.C."/>
            <person name="Glavina del Rio T."/>
            <person name="Hammon N."/>
            <person name="Israni S."/>
            <person name="Dalin E."/>
            <person name="Tice H."/>
            <person name="Pitluck S."/>
            <person name="Sims D."/>
            <person name="Brettin T."/>
            <person name="Bruce D."/>
            <person name="Han C."/>
            <person name="Tapia R."/>
            <person name="Schmutz J."/>
            <person name="Larimer F."/>
            <person name="Land M."/>
            <person name="Hauser L."/>
            <person name="Kyrpides N."/>
            <person name="Kim E."/>
            <person name="Tebo B.M."/>
            <person name="Richardson P."/>
        </authorList>
    </citation>
    <scope>NUCLEOTIDE SEQUENCE [LARGE SCALE GENOMIC DNA]</scope>
    <source>
        <strain evidence="2 3">MI-1</strain>
    </source>
</reference>
<dbReference type="HOGENOM" id="CLU_2422166_0_0_9"/>
<dbReference type="AlphaFoldDB" id="A4J8S5"/>
<protein>
    <submittedName>
        <fullName evidence="2">Uncharacterized protein</fullName>
    </submittedName>
</protein>